<comment type="caution">
    <text evidence="2">The sequence shown here is derived from an EMBL/GenBank/DDBJ whole genome shotgun (WGS) entry which is preliminary data.</text>
</comment>
<accession>A0ABT9J1Q3</accession>
<dbReference type="RefSeq" id="WP_305992851.1">
    <property type="nucleotide sequence ID" value="NZ_JAVAMP010000008.1"/>
</dbReference>
<dbReference type="EMBL" id="JAVAMP010000008">
    <property type="protein sequence ID" value="MDP5275545.1"/>
    <property type="molecule type" value="Genomic_DNA"/>
</dbReference>
<evidence type="ECO:0000256" key="1">
    <source>
        <dbReference type="SAM" id="Coils"/>
    </source>
</evidence>
<proteinExistence type="predicted"/>
<feature type="coiled-coil region" evidence="1">
    <location>
        <begin position="6"/>
        <end position="66"/>
    </location>
</feature>
<keyword evidence="1" id="KW-0175">Coiled coil</keyword>
<keyword evidence="3" id="KW-1185">Reference proteome</keyword>
<evidence type="ECO:0000313" key="3">
    <source>
        <dbReference type="Proteomes" id="UP001231941"/>
    </source>
</evidence>
<organism evidence="2 3">
    <name type="scientific">Chengkuizengella axinellae</name>
    <dbReference type="NCBI Taxonomy" id="3064388"/>
    <lineage>
        <taxon>Bacteria</taxon>
        <taxon>Bacillati</taxon>
        <taxon>Bacillota</taxon>
        <taxon>Bacilli</taxon>
        <taxon>Bacillales</taxon>
        <taxon>Paenibacillaceae</taxon>
        <taxon>Chengkuizengella</taxon>
    </lineage>
</organism>
<sequence>MRTISINRALRELKSLNDRIIKSLNDSNFVSFVKGTKGVVKGYSNNKQYEEKVRSKLQSVRDLMDNRKFIMSAIVESNAKTVCEVAGMKMTVADAIERKNNIKYDKQLLQKLKSDFARANDNIELKNVEVEKRLDHHIEITFGKENQKIKKEITCIPN</sequence>
<dbReference type="Proteomes" id="UP001231941">
    <property type="component" value="Unassembled WGS sequence"/>
</dbReference>
<evidence type="ECO:0000313" key="2">
    <source>
        <dbReference type="EMBL" id="MDP5275545.1"/>
    </source>
</evidence>
<reference evidence="2 3" key="1">
    <citation type="submission" date="2023-08" db="EMBL/GenBank/DDBJ databases">
        <authorList>
            <person name="Park J.-S."/>
        </authorList>
    </citation>
    <scope>NUCLEOTIDE SEQUENCE [LARGE SCALE GENOMIC DNA]</scope>
    <source>
        <strain evidence="2 3">2205SS18-9</strain>
    </source>
</reference>
<name>A0ABT9J1Q3_9BACL</name>
<protein>
    <submittedName>
        <fullName evidence="2">Uncharacterized protein</fullName>
    </submittedName>
</protein>
<gene>
    <name evidence="2" type="ORF">Q5Y73_15655</name>
</gene>